<accession>A0AAV4CGL5</accession>
<name>A0AAV4CGL5_9GAST</name>
<sequence length="71" mass="8093">MSPPTCKTARPRFDNSAHQQCEKADILLEKKTKSCAEWQPSQEEETEADRNQDGYMPLGKQQKLPQDGVED</sequence>
<dbReference type="AlphaFoldDB" id="A0AAV4CGL5"/>
<proteinExistence type="predicted"/>
<evidence type="ECO:0000313" key="3">
    <source>
        <dbReference type="Proteomes" id="UP000735302"/>
    </source>
</evidence>
<comment type="caution">
    <text evidence="2">The sequence shown here is derived from an EMBL/GenBank/DDBJ whole genome shotgun (WGS) entry which is preliminary data.</text>
</comment>
<dbReference type="Proteomes" id="UP000735302">
    <property type="component" value="Unassembled WGS sequence"/>
</dbReference>
<feature type="region of interest" description="Disordered" evidence="1">
    <location>
        <begin position="32"/>
        <end position="71"/>
    </location>
</feature>
<keyword evidence="3" id="KW-1185">Reference proteome</keyword>
<gene>
    <name evidence="2" type="ORF">PoB_005723700</name>
</gene>
<dbReference type="EMBL" id="BLXT01006262">
    <property type="protein sequence ID" value="GFO30732.1"/>
    <property type="molecule type" value="Genomic_DNA"/>
</dbReference>
<reference evidence="2 3" key="1">
    <citation type="journal article" date="2021" name="Elife">
        <title>Chloroplast acquisition without the gene transfer in kleptoplastic sea slugs, Plakobranchus ocellatus.</title>
        <authorList>
            <person name="Maeda T."/>
            <person name="Takahashi S."/>
            <person name="Yoshida T."/>
            <person name="Shimamura S."/>
            <person name="Takaki Y."/>
            <person name="Nagai Y."/>
            <person name="Toyoda A."/>
            <person name="Suzuki Y."/>
            <person name="Arimoto A."/>
            <person name="Ishii H."/>
            <person name="Satoh N."/>
            <person name="Nishiyama T."/>
            <person name="Hasebe M."/>
            <person name="Maruyama T."/>
            <person name="Minagawa J."/>
            <person name="Obokata J."/>
            <person name="Shigenobu S."/>
        </authorList>
    </citation>
    <scope>NUCLEOTIDE SEQUENCE [LARGE SCALE GENOMIC DNA]</scope>
</reference>
<evidence type="ECO:0000256" key="1">
    <source>
        <dbReference type="SAM" id="MobiDB-lite"/>
    </source>
</evidence>
<organism evidence="2 3">
    <name type="scientific">Plakobranchus ocellatus</name>
    <dbReference type="NCBI Taxonomy" id="259542"/>
    <lineage>
        <taxon>Eukaryota</taxon>
        <taxon>Metazoa</taxon>
        <taxon>Spiralia</taxon>
        <taxon>Lophotrochozoa</taxon>
        <taxon>Mollusca</taxon>
        <taxon>Gastropoda</taxon>
        <taxon>Heterobranchia</taxon>
        <taxon>Euthyneura</taxon>
        <taxon>Panpulmonata</taxon>
        <taxon>Sacoglossa</taxon>
        <taxon>Placobranchoidea</taxon>
        <taxon>Plakobranchidae</taxon>
        <taxon>Plakobranchus</taxon>
    </lineage>
</organism>
<feature type="region of interest" description="Disordered" evidence="1">
    <location>
        <begin position="1"/>
        <end position="20"/>
    </location>
</feature>
<feature type="compositionally biased region" description="Basic and acidic residues" evidence="1">
    <location>
        <begin position="11"/>
        <end position="20"/>
    </location>
</feature>
<protein>
    <submittedName>
        <fullName evidence="2">Uncharacterized protein</fullName>
    </submittedName>
</protein>
<evidence type="ECO:0000313" key="2">
    <source>
        <dbReference type="EMBL" id="GFO30732.1"/>
    </source>
</evidence>